<protein>
    <submittedName>
        <fullName evidence="4">Response regulator</fullName>
    </submittedName>
</protein>
<sequence length="129" mass="14342">MDNLQRVLYVEDDADIREIALLALRDVGGLTVQACESGERALQDVDDFAPQLILLDVMMPGLNGPETLKALIKQGSITEDIPVAFMTAKVHPDELKRYHEMGVMNVIAKPFDPMTLADEVRAIWKARHG</sequence>
<evidence type="ECO:0000256" key="1">
    <source>
        <dbReference type="ARBA" id="ARBA00022553"/>
    </source>
</evidence>
<dbReference type="InterPro" id="IPR001789">
    <property type="entry name" value="Sig_transdc_resp-reg_receiver"/>
</dbReference>
<evidence type="ECO:0000259" key="3">
    <source>
        <dbReference type="PROSITE" id="PS50110"/>
    </source>
</evidence>
<dbReference type="SUPFAM" id="SSF52172">
    <property type="entry name" value="CheY-like"/>
    <property type="match status" value="1"/>
</dbReference>
<gene>
    <name evidence="4" type="ORF">ACFOOG_14450</name>
</gene>
<dbReference type="Gene3D" id="3.40.50.2300">
    <property type="match status" value="1"/>
</dbReference>
<dbReference type="Proteomes" id="UP001595617">
    <property type="component" value="Unassembled WGS sequence"/>
</dbReference>
<dbReference type="Pfam" id="PF00072">
    <property type="entry name" value="Response_reg"/>
    <property type="match status" value="1"/>
</dbReference>
<organism evidence="4 5">
    <name type="scientific">Saccharospirillum mangrovi</name>
    <dbReference type="NCBI Taxonomy" id="2161747"/>
    <lineage>
        <taxon>Bacteria</taxon>
        <taxon>Pseudomonadati</taxon>
        <taxon>Pseudomonadota</taxon>
        <taxon>Gammaproteobacteria</taxon>
        <taxon>Oceanospirillales</taxon>
        <taxon>Saccharospirillaceae</taxon>
        <taxon>Saccharospirillum</taxon>
    </lineage>
</organism>
<reference evidence="5" key="1">
    <citation type="journal article" date="2019" name="Int. J. Syst. Evol. Microbiol.">
        <title>The Global Catalogue of Microorganisms (GCM) 10K type strain sequencing project: providing services to taxonomists for standard genome sequencing and annotation.</title>
        <authorList>
            <consortium name="The Broad Institute Genomics Platform"/>
            <consortium name="The Broad Institute Genome Sequencing Center for Infectious Disease"/>
            <person name="Wu L."/>
            <person name="Ma J."/>
        </authorList>
    </citation>
    <scope>NUCLEOTIDE SEQUENCE [LARGE SCALE GENOMIC DNA]</scope>
    <source>
        <strain evidence="5">IBRC 10765</strain>
    </source>
</reference>
<comment type="caution">
    <text evidence="4">The sequence shown here is derived from an EMBL/GenBank/DDBJ whole genome shotgun (WGS) entry which is preliminary data.</text>
</comment>
<evidence type="ECO:0000313" key="5">
    <source>
        <dbReference type="Proteomes" id="UP001595617"/>
    </source>
</evidence>
<dbReference type="InterPro" id="IPR011006">
    <property type="entry name" value="CheY-like_superfamily"/>
</dbReference>
<dbReference type="PROSITE" id="PS50110">
    <property type="entry name" value="RESPONSE_REGULATORY"/>
    <property type="match status" value="1"/>
</dbReference>
<dbReference type="InterPro" id="IPR050595">
    <property type="entry name" value="Bact_response_regulator"/>
</dbReference>
<dbReference type="RefSeq" id="WP_380697922.1">
    <property type="nucleotide sequence ID" value="NZ_JBHRYR010000004.1"/>
</dbReference>
<name>A0ABV8A311_9GAMM</name>
<feature type="domain" description="Response regulatory" evidence="3">
    <location>
        <begin position="6"/>
        <end position="124"/>
    </location>
</feature>
<dbReference type="PANTHER" id="PTHR44591">
    <property type="entry name" value="STRESS RESPONSE REGULATOR PROTEIN 1"/>
    <property type="match status" value="1"/>
</dbReference>
<keyword evidence="1 2" id="KW-0597">Phosphoprotein</keyword>
<dbReference type="PANTHER" id="PTHR44591:SF3">
    <property type="entry name" value="RESPONSE REGULATORY DOMAIN-CONTAINING PROTEIN"/>
    <property type="match status" value="1"/>
</dbReference>
<accession>A0ABV8A311</accession>
<keyword evidence="5" id="KW-1185">Reference proteome</keyword>
<dbReference type="SMART" id="SM00448">
    <property type="entry name" value="REC"/>
    <property type="match status" value="1"/>
</dbReference>
<feature type="modified residue" description="4-aspartylphosphate" evidence="2">
    <location>
        <position position="56"/>
    </location>
</feature>
<proteinExistence type="predicted"/>
<evidence type="ECO:0000256" key="2">
    <source>
        <dbReference type="PROSITE-ProRule" id="PRU00169"/>
    </source>
</evidence>
<evidence type="ECO:0000313" key="4">
    <source>
        <dbReference type="EMBL" id="MFC3854041.1"/>
    </source>
</evidence>
<dbReference type="EMBL" id="JBHRYR010000004">
    <property type="protein sequence ID" value="MFC3854041.1"/>
    <property type="molecule type" value="Genomic_DNA"/>
</dbReference>